<feature type="non-terminal residue" evidence="1">
    <location>
        <position position="107"/>
    </location>
</feature>
<evidence type="ECO:0000313" key="1">
    <source>
        <dbReference type="EMBL" id="SVD53174.1"/>
    </source>
</evidence>
<accession>A0A382W3B0</accession>
<gene>
    <name evidence="1" type="ORF">METZ01_LOCUS406028</name>
</gene>
<protein>
    <submittedName>
        <fullName evidence="1">Uncharacterized protein</fullName>
    </submittedName>
</protein>
<name>A0A382W3B0_9ZZZZ</name>
<organism evidence="1">
    <name type="scientific">marine metagenome</name>
    <dbReference type="NCBI Taxonomy" id="408172"/>
    <lineage>
        <taxon>unclassified sequences</taxon>
        <taxon>metagenomes</taxon>
        <taxon>ecological metagenomes</taxon>
    </lineage>
</organism>
<proteinExistence type="predicted"/>
<dbReference type="AlphaFoldDB" id="A0A382W3B0"/>
<dbReference type="EMBL" id="UINC01156638">
    <property type="protein sequence ID" value="SVD53174.1"/>
    <property type="molecule type" value="Genomic_DNA"/>
</dbReference>
<reference evidence="1" key="1">
    <citation type="submission" date="2018-05" db="EMBL/GenBank/DDBJ databases">
        <authorList>
            <person name="Lanie J.A."/>
            <person name="Ng W.-L."/>
            <person name="Kazmierczak K.M."/>
            <person name="Andrzejewski T.M."/>
            <person name="Davidsen T.M."/>
            <person name="Wayne K.J."/>
            <person name="Tettelin H."/>
            <person name="Glass J.I."/>
            <person name="Rusch D."/>
            <person name="Podicherti R."/>
            <person name="Tsui H.-C.T."/>
            <person name="Winkler M.E."/>
        </authorList>
    </citation>
    <scope>NUCLEOTIDE SEQUENCE</scope>
</reference>
<sequence length="107" mass="12427">MTHRNAPKVDILIIHGYVPSEKFLEAFLTINKKTKIVHNNLENPIEEIASGLSSKEKINISKFTEELWMPPHHIDKKNLLEALHRTDCQTKEAPYLWSSFFIDEASR</sequence>